<dbReference type="EMBL" id="CP002543">
    <property type="protein sequence ID" value="ADY73993.1"/>
    <property type="molecule type" value="Genomic_DNA"/>
</dbReference>
<dbReference type="AlphaFoldDB" id="F0S1J0"/>
<dbReference type="Proteomes" id="UP000007102">
    <property type="component" value="Chromosome"/>
</dbReference>
<accession>F0S1J0</accession>
<protein>
    <submittedName>
        <fullName evidence="1">Uncharacterized protein</fullName>
    </submittedName>
</protein>
<proteinExistence type="predicted"/>
<sequence length="69" mass="8126">MCNKNQIIDWLKINHPELSWTRAPGDEPPTGVDSLYINRQEGYEIADLMYKFFKSCYIKCNDSNLKKKL</sequence>
<dbReference type="RefSeq" id="WP_013638942.1">
    <property type="nucleotide sequence ID" value="NC_015185.1"/>
</dbReference>
<dbReference type="InParanoid" id="F0S1J0"/>
<gene>
    <name evidence="1" type="ordered locus">Dester_1362</name>
</gene>
<dbReference type="KEGG" id="dte:Dester_1362"/>
<dbReference type="OrthoDB" id="796745at2"/>
<dbReference type="HOGENOM" id="CLU_183017_0_0_0"/>
<reference evidence="1 2" key="1">
    <citation type="journal article" date="2011" name="Stand. Genomic Sci.">
        <title>Complete genome sequence of the thermophilic sulfur-reducer Desulfurobacterium thermolithotrophum type strain (BSA(T)) from a deep-sea hydrothermal vent.</title>
        <authorList>
            <person name="Goker M."/>
            <person name="Daligault H."/>
            <person name="Mwirichia R."/>
            <person name="Lapidus A."/>
            <person name="Lucas S."/>
            <person name="Deshpande S."/>
            <person name="Pagani I."/>
            <person name="Tapia R."/>
            <person name="Cheng J.F."/>
            <person name="Goodwin L."/>
            <person name="Pitluck S."/>
            <person name="Liolios K."/>
            <person name="Ivanova N."/>
            <person name="Mavromatis K."/>
            <person name="Mikhailova N."/>
            <person name="Pati A."/>
            <person name="Chen A."/>
            <person name="Palaniappan K."/>
            <person name="Han C."/>
            <person name="Land M."/>
            <person name="Hauser L."/>
            <person name="Pan C."/>
            <person name="Brambilla E.M."/>
            <person name="Rohde M."/>
            <person name="Spring S."/>
            <person name="Sikorski J."/>
            <person name="Wirth R."/>
            <person name="Detter J.C."/>
            <person name="Woyke T."/>
            <person name="Bristow J."/>
            <person name="Eisen J.A."/>
            <person name="Markowitz V."/>
            <person name="Hugenholtz P."/>
            <person name="Kyrpides N.C."/>
            <person name="Klenk H.P."/>
        </authorList>
    </citation>
    <scope>NUCLEOTIDE SEQUENCE [LARGE SCALE GENOMIC DNA]</scope>
    <source>
        <strain evidence="2">DSM 11699 / BSA</strain>
    </source>
</reference>
<evidence type="ECO:0000313" key="2">
    <source>
        <dbReference type="Proteomes" id="UP000007102"/>
    </source>
</evidence>
<reference evidence="2" key="2">
    <citation type="submission" date="2011-02" db="EMBL/GenBank/DDBJ databases">
        <title>The complete genome of Desulfurobacterium thermolithotrophum DSM 11699.</title>
        <authorList>
            <consortium name="US DOE Joint Genome Institute (JGI-PGF)"/>
            <person name="Lucas S."/>
            <person name="Copeland A."/>
            <person name="Lapidus A."/>
            <person name="Bruce D."/>
            <person name="Goodwin L."/>
            <person name="Pitluck S."/>
            <person name="Kyrpides N."/>
            <person name="Mavromatis K."/>
            <person name="Pagani I."/>
            <person name="Ivanova N."/>
            <person name="Mikhailova N."/>
            <person name="Daligault H."/>
            <person name="Detter J.C."/>
            <person name="Tapia R."/>
            <person name="Han C."/>
            <person name="Land M."/>
            <person name="Hauser L."/>
            <person name="Markowitz V."/>
            <person name="Cheng J.-F."/>
            <person name="Hugenholtz P."/>
            <person name="Woyke T."/>
            <person name="Wu D."/>
            <person name="Spring S."/>
            <person name="Brambilla E."/>
            <person name="Klenk H.-P."/>
            <person name="Eisen J.A."/>
        </authorList>
    </citation>
    <scope>NUCLEOTIDE SEQUENCE [LARGE SCALE GENOMIC DNA]</scope>
    <source>
        <strain evidence="2">DSM 11699 / BSA</strain>
    </source>
</reference>
<keyword evidence="2" id="KW-1185">Reference proteome</keyword>
<dbReference type="eggNOG" id="ENOG5033GJK">
    <property type="taxonomic scope" value="Bacteria"/>
</dbReference>
<organism evidence="1 2">
    <name type="scientific">Desulfurobacterium thermolithotrophum (strain DSM 11699 / BSA)</name>
    <dbReference type="NCBI Taxonomy" id="868864"/>
    <lineage>
        <taxon>Bacteria</taxon>
        <taxon>Pseudomonadati</taxon>
        <taxon>Aquificota</taxon>
        <taxon>Aquificia</taxon>
        <taxon>Desulfurobacteriales</taxon>
        <taxon>Desulfurobacteriaceae</taxon>
        <taxon>Desulfurobacterium</taxon>
    </lineage>
</organism>
<name>F0S1J0_DESTD</name>
<dbReference type="STRING" id="868864.Dester_1362"/>
<evidence type="ECO:0000313" key="1">
    <source>
        <dbReference type="EMBL" id="ADY73993.1"/>
    </source>
</evidence>